<evidence type="ECO:0000256" key="3">
    <source>
        <dbReference type="ARBA" id="ARBA00022833"/>
    </source>
</evidence>
<evidence type="ECO:0000256" key="1">
    <source>
        <dbReference type="ARBA" id="ARBA00005495"/>
    </source>
</evidence>
<dbReference type="SUPFAM" id="SSF51316">
    <property type="entry name" value="Mss4-like"/>
    <property type="match status" value="1"/>
</dbReference>
<accession>A0ABR5Z5G9</accession>
<evidence type="ECO:0000313" key="7">
    <source>
        <dbReference type="Proteomes" id="UP000786387"/>
    </source>
</evidence>
<dbReference type="Gene3D" id="3.90.1590.10">
    <property type="entry name" value="glutathione-dependent formaldehyde- activating enzyme (gfa)"/>
    <property type="match status" value="1"/>
</dbReference>
<dbReference type="InterPro" id="IPR006913">
    <property type="entry name" value="CENP-V/GFA"/>
</dbReference>
<evidence type="ECO:0000313" key="6">
    <source>
        <dbReference type="EMBL" id="MBA1275465.1"/>
    </source>
</evidence>
<sequence>MTMHKGSCLCGAITYELKSEPKAVTHCHCRMCQKQHGAAFATYASIPKSDLTYLSGENLLVSYNSSASIVRKFCGLCGSNIEWVGSEEYPDWVSLTLASLDSPFKPNRVKRVRVESQVCWLQQ</sequence>
<keyword evidence="3" id="KW-0862">Zinc</keyword>
<dbReference type="InterPro" id="IPR011057">
    <property type="entry name" value="Mss4-like_sf"/>
</dbReference>
<evidence type="ECO:0000256" key="4">
    <source>
        <dbReference type="ARBA" id="ARBA00023239"/>
    </source>
</evidence>
<dbReference type="Proteomes" id="UP000786387">
    <property type="component" value="Unassembled WGS sequence"/>
</dbReference>
<gene>
    <name evidence="6" type="ORF">G7026_19135</name>
</gene>
<dbReference type="EMBL" id="JAAMRF010000011">
    <property type="protein sequence ID" value="MBA1275465.1"/>
    <property type="molecule type" value="Genomic_DNA"/>
</dbReference>
<keyword evidence="2" id="KW-0479">Metal-binding</keyword>
<feature type="domain" description="CENP-V/GFA" evidence="5">
    <location>
        <begin position="4"/>
        <end position="123"/>
    </location>
</feature>
<organism evidence="6 7">
    <name type="scientific">Stutzerimonas azotifigens</name>
    <dbReference type="NCBI Taxonomy" id="291995"/>
    <lineage>
        <taxon>Bacteria</taxon>
        <taxon>Pseudomonadati</taxon>
        <taxon>Pseudomonadota</taxon>
        <taxon>Gammaproteobacteria</taxon>
        <taxon>Pseudomonadales</taxon>
        <taxon>Pseudomonadaceae</taxon>
        <taxon>Stutzerimonas</taxon>
    </lineage>
</organism>
<dbReference type="PANTHER" id="PTHR33337:SF40">
    <property type="entry name" value="CENP-V_GFA DOMAIN-CONTAINING PROTEIN-RELATED"/>
    <property type="match status" value="1"/>
</dbReference>
<proteinExistence type="inferred from homology"/>
<dbReference type="Pfam" id="PF04828">
    <property type="entry name" value="GFA"/>
    <property type="match status" value="1"/>
</dbReference>
<keyword evidence="7" id="KW-1185">Reference proteome</keyword>
<dbReference type="PANTHER" id="PTHR33337">
    <property type="entry name" value="GFA DOMAIN-CONTAINING PROTEIN"/>
    <property type="match status" value="1"/>
</dbReference>
<reference evidence="6 7" key="1">
    <citation type="submission" date="2020-02" db="EMBL/GenBank/DDBJ databases">
        <title>Synteny-based analysis reveals conserved mechanism for high triclosan tolerance in Pseudomonas, as well as instances of horizontal transfer.</title>
        <authorList>
            <person name="Mcfarland A.G."/>
            <person name="Bertucci H.K."/>
            <person name="Litmann E."/>
            <person name="Shen J."/>
            <person name="Huttenhower C."/>
            <person name="Hartmann E.M."/>
        </authorList>
    </citation>
    <scope>NUCLEOTIDE SEQUENCE [LARGE SCALE GENOMIC DNA]</scope>
    <source>
        <strain evidence="6 7">115A1</strain>
    </source>
</reference>
<name>A0ABR5Z5G9_9GAMM</name>
<evidence type="ECO:0000256" key="2">
    <source>
        <dbReference type="ARBA" id="ARBA00022723"/>
    </source>
</evidence>
<comment type="caution">
    <text evidence="6">The sequence shown here is derived from an EMBL/GenBank/DDBJ whole genome shotgun (WGS) entry which is preliminary data.</text>
</comment>
<keyword evidence="4" id="KW-0456">Lyase</keyword>
<protein>
    <submittedName>
        <fullName evidence="6">GFA family protein</fullName>
    </submittedName>
</protein>
<evidence type="ECO:0000259" key="5">
    <source>
        <dbReference type="PROSITE" id="PS51891"/>
    </source>
</evidence>
<comment type="similarity">
    <text evidence="1">Belongs to the Gfa family.</text>
</comment>
<dbReference type="PROSITE" id="PS51891">
    <property type="entry name" value="CENP_V_GFA"/>
    <property type="match status" value="1"/>
</dbReference>